<evidence type="ECO:0000256" key="5">
    <source>
        <dbReference type="RuleBase" id="RU362057"/>
    </source>
</evidence>
<reference evidence="6 7" key="1">
    <citation type="submission" date="2019-05" db="EMBL/GenBank/DDBJ databases">
        <title>Mikania micrantha, genome provides insights into the molecular mechanism of rapid growth.</title>
        <authorList>
            <person name="Liu B."/>
        </authorList>
    </citation>
    <scope>NUCLEOTIDE SEQUENCE [LARGE SCALE GENOMIC DNA]</scope>
    <source>
        <strain evidence="6">NLD-2019</strain>
        <tissue evidence="6">Leaf</tissue>
    </source>
</reference>
<dbReference type="PANTHER" id="PTHR11926">
    <property type="entry name" value="GLUCOSYL/GLUCURONOSYL TRANSFERASES"/>
    <property type="match status" value="1"/>
</dbReference>
<protein>
    <recommendedName>
        <fullName evidence="5">Glycosyltransferase</fullName>
        <ecNumber evidence="5">2.4.1.-</ecNumber>
    </recommendedName>
</protein>
<evidence type="ECO:0000256" key="4">
    <source>
        <dbReference type="RuleBase" id="RU003718"/>
    </source>
</evidence>
<keyword evidence="2 4" id="KW-0328">Glycosyltransferase</keyword>
<dbReference type="EC" id="2.4.1.-" evidence="5"/>
<dbReference type="Proteomes" id="UP000326396">
    <property type="component" value="Linkage Group LG7"/>
</dbReference>
<dbReference type="Pfam" id="PF00201">
    <property type="entry name" value="UDPGT"/>
    <property type="match status" value="1"/>
</dbReference>
<keyword evidence="3 4" id="KW-0808">Transferase</keyword>
<comment type="caution">
    <text evidence="6">The sequence shown here is derived from an EMBL/GenBank/DDBJ whole genome shotgun (WGS) entry which is preliminary data.</text>
</comment>
<dbReference type="FunFam" id="3.40.50.2000:FF:000060">
    <property type="entry name" value="Glycosyltransferase"/>
    <property type="match status" value="1"/>
</dbReference>
<evidence type="ECO:0000256" key="1">
    <source>
        <dbReference type="ARBA" id="ARBA00009995"/>
    </source>
</evidence>
<evidence type="ECO:0000256" key="2">
    <source>
        <dbReference type="ARBA" id="ARBA00022676"/>
    </source>
</evidence>
<dbReference type="PANTHER" id="PTHR11926:SF1560">
    <property type="entry name" value="UDP-GLYCOSYLTRANSFERASE 74E1-RELATED"/>
    <property type="match status" value="1"/>
</dbReference>
<evidence type="ECO:0000313" key="7">
    <source>
        <dbReference type="Proteomes" id="UP000326396"/>
    </source>
</evidence>
<sequence length="458" mass="49981">MEITGKKHVGVFTFPFASHPPLLLNVVRRLAPAAPAVVFSFFSTAKFNRALFTERGSDYILPYDISDGLPEGYGYDGKVGVEAQIGLFLGVAEEEFKRGVQAAEKEVGVRVSCLVVDAFLWFSGDLACEMKIPWVAFWTAGLSSLSAHFYTDLIRQKYDELKDSVGPDDEIPNLIPGLPVVRLGDIPKEVIFGDLESPFATMLHKMGGAITRATAVFVNSFQELDPDLTKNLSPIFNNFLHIGPSNLVSNQKPPSKPDESCCISWLDAQNPRSVAYISFGTVCTPPPHELVALAEALEETKTPFLWSLNNDSQKHLPSGFLDRTTATGWGKIVPWAPQVQVLNHCSIGVFVTHGGWNSVLESIGSGVPMICRPFFGDHPINTWMIERVWRVGVRIEGGSFTKHGTCGALQLVLSSSPDDGLKQRNEALKDLVHSSVGPNGSCVHNFKTLVDVVTGATL</sequence>
<dbReference type="GO" id="GO:0080043">
    <property type="term" value="F:quercetin 3-O-glucosyltransferase activity"/>
    <property type="evidence" value="ECO:0007669"/>
    <property type="project" value="TreeGrafter"/>
</dbReference>
<evidence type="ECO:0000313" key="6">
    <source>
        <dbReference type="EMBL" id="KAD3068066.1"/>
    </source>
</evidence>
<dbReference type="GO" id="GO:0080044">
    <property type="term" value="F:quercetin 7-O-glucosyltransferase activity"/>
    <property type="evidence" value="ECO:0007669"/>
    <property type="project" value="TreeGrafter"/>
</dbReference>
<organism evidence="6 7">
    <name type="scientific">Mikania micrantha</name>
    <name type="common">bitter vine</name>
    <dbReference type="NCBI Taxonomy" id="192012"/>
    <lineage>
        <taxon>Eukaryota</taxon>
        <taxon>Viridiplantae</taxon>
        <taxon>Streptophyta</taxon>
        <taxon>Embryophyta</taxon>
        <taxon>Tracheophyta</taxon>
        <taxon>Spermatophyta</taxon>
        <taxon>Magnoliopsida</taxon>
        <taxon>eudicotyledons</taxon>
        <taxon>Gunneridae</taxon>
        <taxon>Pentapetalae</taxon>
        <taxon>asterids</taxon>
        <taxon>campanulids</taxon>
        <taxon>Asterales</taxon>
        <taxon>Asteraceae</taxon>
        <taxon>Asteroideae</taxon>
        <taxon>Heliantheae alliance</taxon>
        <taxon>Eupatorieae</taxon>
        <taxon>Mikania</taxon>
    </lineage>
</organism>
<gene>
    <name evidence="6" type="ORF">E3N88_35946</name>
</gene>
<dbReference type="SUPFAM" id="SSF53756">
    <property type="entry name" value="UDP-Glycosyltransferase/glycogen phosphorylase"/>
    <property type="match status" value="1"/>
</dbReference>
<dbReference type="PROSITE" id="PS00375">
    <property type="entry name" value="UDPGT"/>
    <property type="match status" value="1"/>
</dbReference>
<dbReference type="EMBL" id="SZYD01000017">
    <property type="protein sequence ID" value="KAD3068066.1"/>
    <property type="molecule type" value="Genomic_DNA"/>
</dbReference>
<dbReference type="AlphaFoldDB" id="A0A5N6M3B7"/>
<evidence type="ECO:0000256" key="3">
    <source>
        <dbReference type="ARBA" id="ARBA00022679"/>
    </source>
</evidence>
<name>A0A5N6M3B7_9ASTR</name>
<accession>A0A5N6M3B7</accession>
<dbReference type="OrthoDB" id="5835829at2759"/>
<dbReference type="GO" id="GO:0016138">
    <property type="term" value="P:glycoside biosynthetic process"/>
    <property type="evidence" value="ECO:0007669"/>
    <property type="project" value="UniProtKB-ARBA"/>
</dbReference>
<keyword evidence="7" id="KW-1185">Reference proteome</keyword>
<comment type="similarity">
    <text evidence="1 4">Belongs to the UDP-glycosyltransferase family.</text>
</comment>
<dbReference type="InterPro" id="IPR002213">
    <property type="entry name" value="UDP_glucos_trans"/>
</dbReference>
<dbReference type="Gene3D" id="3.40.50.2000">
    <property type="entry name" value="Glycogen Phosphorylase B"/>
    <property type="match status" value="2"/>
</dbReference>
<dbReference type="InterPro" id="IPR035595">
    <property type="entry name" value="UDP_glycos_trans_CS"/>
</dbReference>
<dbReference type="CDD" id="cd03784">
    <property type="entry name" value="GT1_Gtf-like"/>
    <property type="match status" value="1"/>
</dbReference>
<proteinExistence type="inferred from homology"/>